<keyword evidence="7" id="KW-0723">Serine/threonine-protein kinase</keyword>
<evidence type="ECO:0000259" key="6">
    <source>
        <dbReference type="PROSITE" id="PS50011"/>
    </source>
</evidence>
<dbReference type="Gene3D" id="3.30.200.20">
    <property type="entry name" value="Phosphorylase Kinase, domain 1"/>
    <property type="match status" value="1"/>
</dbReference>
<keyword evidence="5" id="KW-1133">Transmembrane helix</keyword>
<dbReference type="SUPFAM" id="SSF56112">
    <property type="entry name" value="Protein kinase-like (PK-like)"/>
    <property type="match status" value="1"/>
</dbReference>
<dbReference type="AlphaFoldDB" id="A0A172YK59"/>
<dbReference type="PANTHER" id="PTHR43289:SF6">
    <property type="entry name" value="SERINE_THREONINE-PROTEIN KINASE NEKL-3"/>
    <property type="match status" value="1"/>
</dbReference>
<keyword evidence="2" id="KW-0547">Nucleotide-binding</keyword>
<dbReference type="SMART" id="SM00220">
    <property type="entry name" value="S_TKc"/>
    <property type="match status" value="1"/>
</dbReference>
<feature type="domain" description="Protein kinase" evidence="6">
    <location>
        <begin position="272"/>
        <end position="550"/>
    </location>
</feature>
<accession>A0A172YK59</accession>
<keyword evidence="4" id="KW-0067">ATP-binding</keyword>
<feature type="transmembrane region" description="Helical" evidence="5">
    <location>
        <begin position="576"/>
        <end position="593"/>
    </location>
</feature>
<dbReference type="SUPFAM" id="SSF81606">
    <property type="entry name" value="PP2C-like"/>
    <property type="match status" value="1"/>
</dbReference>
<dbReference type="PROSITE" id="PS50011">
    <property type="entry name" value="PROTEIN_KINASE_DOM"/>
    <property type="match status" value="1"/>
</dbReference>
<organism evidence="7 8">
    <name type="scientific">Halotalea alkalilenta</name>
    <dbReference type="NCBI Taxonomy" id="376489"/>
    <lineage>
        <taxon>Bacteria</taxon>
        <taxon>Pseudomonadati</taxon>
        <taxon>Pseudomonadota</taxon>
        <taxon>Gammaproteobacteria</taxon>
        <taxon>Oceanospirillales</taxon>
        <taxon>Halomonadaceae</taxon>
        <taxon>Halotalea</taxon>
    </lineage>
</organism>
<dbReference type="Pfam" id="PF00069">
    <property type="entry name" value="Pkinase"/>
    <property type="match status" value="1"/>
</dbReference>
<dbReference type="STRING" id="376489.A5892_10670"/>
<dbReference type="InterPro" id="IPR011009">
    <property type="entry name" value="Kinase-like_dom_sf"/>
</dbReference>
<evidence type="ECO:0000256" key="1">
    <source>
        <dbReference type="ARBA" id="ARBA00022679"/>
    </source>
</evidence>
<keyword evidence="1" id="KW-0808">Transferase</keyword>
<dbReference type="Gene3D" id="1.10.510.10">
    <property type="entry name" value="Transferase(Phosphotransferase) domain 1"/>
    <property type="match status" value="1"/>
</dbReference>
<sequence>MASDLALSVGQAFVTSERRHHRSSMATQVPDGELLAGRGACAVIADSPWRNAIARQAADLAVRGFLADYFSTPLDWNVKHAATRVLRALNGWCYSQSRFVSGGSYVSAFSGLILLKDQGHLFHAGDTLVFRLRGAEFEQLTRDHVTDLGGYRYPSRALGMDASLDIDYLNLPLAQGDLFLFTTQAMRGTLSPSDYVQLISQDASDLDGACERLAARAVEMASLRGYGAEALCFQLVRIDRLGSSDASASRGVLGDGLEPPGELDVGDELDGYWVEEVLARTDRVRVYRVRDAASGERLLLKAPSPQLSERSSYLRHFVYQRDLVKRLRSPFVNRLVEFKRPPTRYYYLMRFVEGELLGDWIRGHVAAGLEQRLDIARQLTKAVGALHRREVIHQGVHPDAFIVDQHGQVVLIDFSSCCARDTGTTAAVALAREVGLSAFSAPEYALDGEVGRRSDQFSLAALIYWLLSYSDASERGMKARLGLAQGSDRGGHLPFQTPMQSLRTEMDLETLHYRPVRRLVPEVPESLDLALERALSPRRELRFRRLSELLVALRAGHDPAPRAGGAWRQVRQVRQWQLIATVLLVILLINWWLG</sequence>
<dbReference type="EMBL" id="CP015243">
    <property type="protein sequence ID" value="ANF59613.1"/>
    <property type="molecule type" value="Genomic_DNA"/>
</dbReference>
<dbReference type="Proteomes" id="UP000077875">
    <property type="component" value="Chromosome"/>
</dbReference>
<evidence type="ECO:0000313" key="7">
    <source>
        <dbReference type="EMBL" id="ANF59613.1"/>
    </source>
</evidence>
<name>A0A172YK59_9GAMM</name>
<dbReference type="InterPro" id="IPR000719">
    <property type="entry name" value="Prot_kinase_dom"/>
</dbReference>
<dbReference type="GO" id="GO:0005524">
    <property type="term" value="F:ATP binding"/>
    <property type="evidence" value="ECO:0007669"/>
    <property type="project" value="UniProtKB-KW"/>
</dbReference>
<evidence type="ECO:0000256" key="5">
    <source>
        <dbReference type="SAM" id="Phobius"/>
    </source>
</evidence>
<keyword evidence="3 7" id="KW-0418">Kinase</keyword>
<proteinExistence type="predicted"/>
<dbReference type="Gene3D" id="3.60.40.10">
    <property type="entry name" value="PPM-type phosphatase domain"/>
    <property type="match status" value="1"/>
</dbReference>
<reference evidence="7 8" key="1">
    <citation type="submission" date="2016-04" db="EMBL/GenBank/DDBJ databases">
        <title>Complete Genome Sequence of Halotalea alkalilenta IHB B 13600.</title>
        <authorList>
            <person name="Swarnkar M.K."/>
            <person name="Sharma A."/>
            <person name="Kaushal K."/>
            <person name="Soni R."/>
            <person name="Rana S."/>
            <person name="Singh A.K."/>
            <person name="Gulati A."/>
        </authorList>
    </citation>
    <scope>NUCLEOTIDE SEQUENCE [LARGE SCALE GENOMIC DNA]</scope>
    <source>
        <strain evidence="7 8">IHB B 13600</strain>
    </source>
</reference>
<evidence type="ECO:0000313" key="8">
    <source>
        <dbReference type="Proteomes" id="UP000077875"/>
    </source>
</evidence>
<dbReference type="InterPro" id="IPR036457">
    <property type="entry name" value="PPM-type-like_dom_sf"/>
</dbReference>
<protein>
    <submittedName>
        <fullName evidence="7">Serine/threonine protein kinase</fullName>
    </submittedName>
</protein>
<evidence type="ECO:0000256" key="4">
    <source>
        <dbReference type="ARBA" id="ARBA00022840"/>
    </source>
</evidence>
<keyword evidence="8" id="KW-1185">Reference proteome</keyword>
<dbReference type="PANTHER" id="PTHR43289">
    <property type="entry name" value="MITOGEN-ACTIVATED PROTEIN KINASE KINASE KINASE 20-RELATED"/>
    <property type="match status" value="1"/>
</dbReference>
<keyword evidence="5" id="KW-0812">Transmembrane</keyword>
<gene>
    <name evidence="7" type="ORF">A5892_10670</name>
</gene>
<evidence type="ECO:0000256" key="2">
    <source>
        <dbReference type="ARBA" id="ARBA00022741"/>
    </source>
</evidence>
<dbReference type="KEGG" id="haa:A5892_10670"/>
<keyword evidence="5" id="KW-0472">Membrane</keyword>
<evidence type="ECO:0000256" key="3">
    <source>
        <dbReference type="ARBA" id="ARBA00022777"/>
    </source>
</evidence>
<dbReference type="GO" id="GO:0004674">
    <property type="term" value="F:protein serine/threonine kinase activity"/>
    <property type="evidence" value="ECO:0007669"/>
    <property type="project" value="UniProtKB-KW"/>
</dbReference>